<comment type="caution">
    <text evidence="1">The sequence shown here is derived from an EMBL/GenBank/DDBJ whole genome shotgun (WGS) entry which is preliminary data.</text>
</comment>
<protein>
    <submittedName>
        <fullName evidence="1">Uncharacterized protein</fullName>
    </submittedName>
</protein>
<dbReference type="EMBL" id="JARDXE010000036">
    <property type="protein sequence ID" value="MDE8649899.1"/>
    <property type="molecule type" value="Genomic_DNA"/>
</dbReference>
<dbReference type="Proteomes" id="UP001217325">
    <property type="component" value="Unassembled WGS sequence"/>
</dbReference>
<name>A0AAW6LTP7_RHOSG</name>
<evidence type="ECO:0000313" key="1">
    <source>
        <dbReference type="EMBL" id="MDE8649899.1"/>
    </source>
</evidence>
<reference evidence="1" key="1">
    <citation type="submission" date="2023-02" db="EMBL/GenBank/DDBJ databases">
        <title>A novel hydrolase synthesized by Rhodococcus erythropolis HQ is responsible for the detoxification of Zearalenone.</title>
        <authorList>
            <person name="Hu J."/>
            <person name="Xu J."/>
        </authorList>
    </citation>
    <scope>NUCLEOTIDE SEQUENCE</scope>
    <source>
        <strain evidence="1">HQ</strain>
    </source>
</reference>
<dbReference type="AlphaFoldDB" id="A0AAW6LTP7"/>
<organism evidence="1 2">
    <name type="scientific">Rhodococcus qingshengii</name>
    <dbReference type="NCBI Taxonomy" id="334542"/>
    <lineage>
        <taxon>Bacteria</taxon>
        <taxon>Bacillati</taxon>
        <taxon>Actinomycetota</taxon>
        <taxon>Actinomycetes</taxon>
        <taxon>Mycobacteriales</taxon>
        <taxon>Nocardiaceae</taxon>
        <taxon>Rhodococcus</taxon>
        <taxon>Rhodococcus erythropolis group</taxon>
    </lineage>
</organism>
<sequence length="84" mass="9957">MNYLWREHIDCRFPELTNPAARVIIWAHIALHHEWIAKQLSTWPPSPPLPNASATIITSMYPNRPYYAIEQQHSPKKVRRESRQ</sequence>
<gene>
    <name evidence="1" type="ORF">PXH69_33580</name>
</gene>
<proteinExistence type="predicted"/>
<evidence type="ECO:0000313" key="2">
    <source>
        <dbReference type="Proteomes" id="UP001217325"/>
    </source>
</evidence>
<accession>A0AAW6LTP7</accession>
<dbReference type="RefSeq" id="WP_275233067.1">
    <property type="nucleotide sequence ID" value="NZ_JARDXE010000036.1"/>
</dbReference>